<evidence type="ECO:0000256" key="5">
    <source>
        <dbReference type="SAM" id="MobiDB-lite"/>
    </source>
</evidence>
<reference evidence="7 8" key="1">
    <citation type="journal article" date="2008" name="Appl. Environ. Microbiol.">
        <title>Genomic insights into Mn(II) oxidation by the marine alphaproteobacterium Aurantimonas sp. strain SI85-9A1.</title>
        <authorList>
            <person name="Dick G.J."/>
            <person name="Podell S."/>
            <person name="Johnson H.A."/>
            <person name="Rivera-Espinoza Y."/>
            <person name="Bernier-Latmani R."/>
            <person name="McCarthy J.K."/>
            <person name="Torpey J.W."/>
            <person name="Clement B.G."/>
            <person name="Gaasterland T."/>
            <person name="Tebo B.M."/>
        </authorList>
    </citation>
    <scope>NUCLEOTIDE SEQUENCE [LARGE SCALE GENOMIC DNA]</scope>
    <source>
        <strain evidence="7 8">SI85-9A1</strain>
    </source>
</reference>
<evidence type="ECO:0000256" key="4">
    <source>
        <dbReference type="ARBA" id="ARBA00022807"/>
    </source>
</evidence>
<dbReference type="GO" id="GO:0006508">
    <property type="term" value="P:proteolysis"/>
    <property type="evidence" value="ECO:0007669"/>
    <property type="project" value="UniProtKB-KW"/>
</dbReference>
<evidence type="ECO:0000313" key="7">
    <source>
        <dbReference type="EMBL" id="EAS50918.1"/>
    </source>
</evidence>
<feature type="domain" description="NlpC/P60" evidence="6">
    <location>
        <begin position="21"/>
        <end position="160"/>
    </location>
</feature>
<comment type="caution">
    <text evidence="7">The sequence shown here is derived from an EMBL/GenBank/DDBJ whole genome shotgun (WGS) entry which is preliminary data.</text>
</comment>
<dbReference type="Proteomes" id="UP000000321">
    <property type="component" value="Unassembled WGS sequence"/>
</dbReference>
<evidence type="ECO:0000256" key="1">
    <source>
        <dbReference type="ARBA" id="ARBA00007074"/>
    </source>
</evidence>
<comment type="similarity">
    <text evidence="1">Belongs to the peptidase C40 family.</text>
</comment>
<dbReference type="Gene3D" id="3.90.1720.10">
    <property type="entry name" value="endopeptidase domain like (from Nostoc punctiforme)"/>
    <property type="match status" value="1"/>
</dbReference>
<dbReference type="SUPFAM" id="SSF54001">
    <property type="entry name" value="Cysteine proteinases"/>
    <property type="match status" value="1"/>
</dbReference>
<proteinExistence type="inferred from homology"/>
<dbReference type="InterPro" id="IPR038765">
    <property type="entry name" value="Papain-like_cys_pep_sf"/>
</dbReference>
<organism evidence="7 8">
    <name type="scientific">Aurantimonas manganoxydans (strain ATCC BAA-1229 / DSM 21871 / SI85-9A1)</name>
    <dbReference type="NCBI Taxonomy" id="287752"/>
    <lineage>
        <taxon>Bacteria</taxon>
        <taxon>Pseudomonadati</taxon>
        <taxon>Pseudomonadota</taxon>
        <taxon>Alphaproteobacteria</taxon>
        <taxon>Hyphomicrobiales</taxon>
        <taxon>Aurantimonadaceae</taxon>
        <taxon>Aurantimonas</taxon>
    </lineage>
</organism>
<dbReference type="OrthoDB" id="6058745at2"/>
<dbReference type="AlphaFoldDB" id="Q1YJF5"/>
<dbReference type="HOGENOM" id="CLU_115301_1_0_5"/>
<evidence type="ECO:0000313" key="8">
    <source>
        <dbReference type="Proteomes" id="UP000000321"/>
    </source>
</evidence>
<dbReference type="NCBIfam" id="TIGR02219">
    <property type="entry name" value="phage_NlpC_fam"/>
    <property type="match status" value="1"/>
</dbReference>
<keyword evidence="4" id="KW-0788">Thiol protease</keyword>
<protein>
    <submittedName>
        <fullName evidence="7">Putative phage protein</fullName>
    </submittedName>
</protein>
<keyword evidence="3" id="KW-0378">Hydrolase</keyword>
<name>Q1YJF5_AURMS</name>
<dbReference type="InterPro" id="IPR011929">
    <property type="entry name" value="Phage_pept_NlpC/P60"/>
</dbReference>
<accession>Q1YJF5</accession>
<evidence type="ECO:0000259" key="6">
    <source>
        <dbReference type="PROSITE" id="PS51935"/>
    </source>
</evidence>
<dbReference type="InterPro" id="IPR000064">
    <property type="entry name" value="NLP_P60_dom"/>
</dbReference>
<dbReference type="GO" id="GO:0008234">
    <property type="term" value="F:cysteine-type peptidase activity"/>
    <property type="evidence" value="ECO:0007669"/>
    <property type="project" value="UniProtKB-KW"/>
</dbReference>
<dbReference type="PROSITE" id="PS51935">
    <property type="entry name" value="NLPC_P60"/>
    <property type="match status" value="1"/>
</dbReference>
<dbReference type="Pfam" id="PF00877">
    <property type="entry name" value="NLPC_P60"/>
    <property type="match status" value="1"/>
</dbReference>
<evidence type="ECO:0000256" key="2">
    <source>
        <dbReference type="ARBA" id="ARBA00022670"/>
    </source>
</evidence>
<dbReference type="RefSeq" id="WP_009208907.1">
    <property type="nucleotide sequence ID" value="NZ_BBWP01000022.1"/>
</dbReference>
<evidence type="ECO:0000256" key="3">
    <source>
        <dbReference type="ARBA" id="ARBA00022801"/>
    </source>
</evidence>
<dbReference type="EMBL" id="AAPJ01000002">
    <property type="protein sequence ID" value="EAS50918.1"/>
    <property type="molecule type" value="Genomic_DNA"/>
</dbReference>
<feature type="region of interest" description="Disordered" evidence="5">
    <location>
        <begin position="1"/>
        <end position="22"/>
    </location>
</feature>
<keyword evidence="2" id="KW-0645">Protease</keyword>
<keyword evidence="8" id="KW-1185">Reference proteome</keyword>
<dbReference type="BioCyc" id="AURANTIMONAS:SI859A1_01044-MONOMER"/>
<sequence>MSPVQVDPREADADGGKPAADARLPPALIAARRFLGTPYRHQGSRRGVGCDCLGLLRGVWRELHGAEPEDPGPYRVDWVTRSGPDRLLQGARRHLREIARADARPGDALLFRWRVGAPATHCGILDAGDRLIHAYEGASVVSSPMPHAWTRCIAGAFRFPE</sequence>
<gene>
    <name evidence="7" type="ORF">SI859A1_01044</name>
</gene>